<organism evidence="1 2">
    <name type="scientific">Gongylonema pulchrum</name>
    <dbReference type="NCBI Taxonomy" id="637853"/>
    <lineage>
        <taxon>Eukaryota</taxon>
        <taxon>Metazoa</taxon>
        <taxon>Ecdysozoa</taxon>
        <taxon>Nematoda</taxon>
        <taxon>Chromadorea</taxon>
        <taxon>Rhabditida</taxon>
        <taxon>Spirurina</taxon>
        <taxon>Spiruromorpha</taxon>
        <taxon>Spiruroidea</taxon>
        <taxon>Gongylonematidae</taxon>
        <taxon>Gongylonema</taxon>
    </lineage>
</organism>
<proteinExistence type="predicted"/>
<dbReference type="OrthoDB" id="10415385at2759"/>
<protein>
    <submittedName>
        <fullName evidence="1">Uncharacterized protein</fullName>
    </submittedName>
</protein>
<evidence type="ECO:0000313" key="1">
    <source>
        <dbReference type="EMBL" id="VDK70929.1"/>
    </source>
</evidence>
<sequence length="62" mass="7182">MEAEPNASFRLVPLSVQSCEWGGRRKRSADGSHTADYYKQYLDGRWRYVELALIADRLVVCF</sequence>
<accession>A0A3P6SHD1</accession>
<reference evidence="1 2" key="1">
    <citation type="submission" date="2018-11" db="EMBL/GenBank/DDBJ databases">
        <authorList>
            <consortium name="Pathogen Informatics"/>
        </authorList>
    </citation>
    <scope>NUCLEOTIDE SEQUENCE [LARGE SCALE GENOMIC DNA]</scope>
</reference>
<name>A0A3P6SHD1_9BILA</name>
<dbReference type="Proteomes" id="UP000271098">
    <property type="component" value="Unassembled WGS sequence"/>
</dbReference>
<evidence type="ECO:0000313" key="2">
    <source>
        <dbReference type="Proteomes" id="UP000271098"/>
    </source>
</evidence>
<dbReference type="AlphaFoldDB" id="A0A3P6SHD1"/>
<gene>
    <name evidence="1" type="ORF">GPUH_LOCUS9330</name>
</gene>
<keyword evidence="2" id="KW-1185">Reference proteome</keyword>
<dbReference type="EMBL" id="UYRT01030052">
    <property type="protein sequence ID" value="VDK70929.1"/>
    <property type="molecule type" value="Genomic_DNA"/>
</dbReference>